<dbReference type="InterPro" id="IPR050612">
    <property type="entry name" value="Prok_Mopterin_Oxidored"/>
</dbReference>
<name>A0A842J8Y5_9ACTN</name>
<keyword evidence="7" id="KW-1185">Reference proteome</keyword>
<feature type="domain" description="4Fe-4S Mo/W bis-MGD-type" evidence="5">
    <location>
        <begin position="22"/>
        <end position="82"/>
    </location>
</feature>
<organism evidence="6 7">
    <name type="scientific">Gordonibacter massiliensis</name>
    <name type="common">ex Traore et al. 2017</name>
    <dbReference type="NCBI Taxonomy" id="1841863"/>
    <lineage>
        <taxon>Bacteria</taxon>
        <taxon>Bacillati</taxon>
        <taxon>Actinomycetota</taxon>
        <taxon>Coriobacteriia</taxon>
        <taxon>Eggerthellales</taxon>
        <taxon>Eggerthellaceae</taxon>
        <taxon>Gordonibacter</taxon>
    </lineage>
</organism>
<sequence>MKDKGYQIVSHQKPYQYREGDLTVTRGGAWSGPGCHLGCGVLLYTDDEGKLVKVEGDPEDPSTGGRLCMRCLDAPEVVYNKDRILHPLVRDRADRGKDRWKQASWDEAYDLVAENFNKIKQEHGAESVVFAQGTARDISAYITRLAWSFGSPNYTGFLSGQACYLPRVAGCAATTGAMWVCDCSQQFLDRYDNPDYHVPEIMFVWGNYPLKSNADGFFGHWVIDLMKRGMKIVMIDPRVTWLSNKAEMHLRVRPGTDAALALAMIDVIIEEGLYDREFVESWCYGFEELAERARQYPPEAVDETTWVPADQIREAARLLAGAESACLQWGVAVDMTREAVPAGQAMLALFEITGNIDNPGGMIAPPEILAYSGGWGREFISDEQWAKRIGLAEYPLYNFGFPCSQPDMTIKAMKTGKPYAIHGLWLQTTNPMACMAAEPQEFYRMCKDLDFIAVVDMFMTPTAAALADVVLPAAAYPEREGISFIAGVQRGVAINKVIQNGETKSDMQINLELGRRLNPEAWPWDNVEDMFTDMLADTGLTFDELRTHSPAYQPFEYHRYRKGKLRADGQPGFNTMTGRIELWSNFYNQAGLDPLPYFEEPEPGPGSTPELLDRYPLILTTGARNWNSFHSEHRQIPRMRAMRPDPIVEVHPETAAKFGVRDGDWVWIENPTGHAKRKVQVTATVDPRMVSCDHGWWLPENDPENFFDVFDVNINNCIQGIPGKSGMGANYKCSLCTLRKIKDGE</sequence>
<evidence type="ECO:0000259" key="5">
    <source>
        <dbReference type="PROSITE" id="PS51669"/>
    </source>
</evidence>
<dbReference type="Pfam" id="PF04879">
    <property type="entry name" value="Molybdop_Fe4S4"/>
    <property type="match status" value="1"/>
</dbReference>
<dbReference type="Gene3D" id="2.40.40.20">
    <property type="match status" value="1"/>
</dbReference>
<dbReference type="EMBL" id="JACMSE010000001">
    <property type="protein sequence ID" value="MBC2888197.1"/>
    <property type="molecule type" value="Genomic_DNA"/>
</dbReference>
<gene>
    <name evidence="6" type="ORF">H7313_02365</name>
</gene>
<dbReference type="GO" id="GO:0046872">
    <property type="term" value="F:metal ion binding"/>
    <property type="evidence" value="ECO:0007669"/>
    <property type="project" value="UniProtKB-KW"/>
</dbReference>
<dbReference type="GO" id="GO:0018818">
    <property type="term" value="F:acetylene hydratase activity"/>
    <property type="evidence" value="ECO:0007669"/>
    <property type="project" value="InterPro"/>
</dbReference>
<comment type="caution">
    <text evidence="6">The sequence shown here is derived from an EMBL/GenBank/DDBJ whole genome shotgun (WGS) entry which is preliminary data.</text>
</comment>
<proteinExistence type="inferred from homology"/>
<comment type="similarity">
    <text evidence="1">Belongs to the prokaryotic molybdopterin-containing oxidoreductase family.</text>
</comment>
<dbReference type="AlphaFoldDB" id="A0A842J8Y5"/>
<dbReference type="SUPFAM" id="SSF53706">
    <property type="entry name" value="Formate dehydrogenase/DMSO reductase, domains 1-3"/>
    <property type="match status" value="1"/>
</dbReference>
<evidence type="ECO:0000256" key="4">
    <source>
        <dbReference type="ARBA" id="ARBA00023014"/>
    </source>
</evidence>
<dbReference type="InterPro" id="IPR041930">
    <property type="entry name" value="Acetylene_hydratase"/>
</dbReference>
<dbReference type="RefSeq" id="WP_185904168.1">
    <property type="nucleotide sequence ID" value="NZ_JACMSE010000001.1"/>
</dbReference>
<keyword evidence="3" id="KW-0408">Iron</keyword>
<dbReference type="InterPro" id="IPR006963">
    <property type="entry name" value="Mopterin_OxRdtase_4Fe-4S_dom"/>
</dbReference>
<reference evidence="6 7" key="1">
    <citation type="submission" date="2020-08" db="EMBL/GenBank/DDBJ databases">
        <authorList>
            <person name="Liu C."/>
            <person name="Sun Q."/>
        </authorList>
    </citation>
    <scope>NUCLEOTIDE SEQUENCE [LARGE SCALE GENOMIC DNA]</scope>
    <source>
        <strain evidence="6 7">N22</strain>
    </source>
</reference>
<dbReference type="GO" id="GO:0016491">
    <property type="term" value="F:oxidoreductase activity"/>
    <property type="evidence" value="ECO:0007669"/>
    <property type="project" value="InterPro"/>
</dbReference>
<keyword evidence="2" id="KW-0479">Metal-binding</keyword>
<protein>
    <submittedName>
        <fullName evidence="6">Molybdopterin-dependent oxidoreductase</fullName>
    </submittedName>
</protein>
<evidence type="ECO:0000313" key="7">
    <source>
        <dbReference type="Proteomes" id="UP000587396"/>
    </source>
</evidence>
<dbReference type="PANTHER" id="PTHR43742">
    <property type="entry name" value="TRIMETHYLAMINE-N-OXIDE REDUCTASE"/>
    <property type="match status" value="1"/>
</dbReference>
<dbReference type="Gene3D" id="3.40.50.740">
    <property type="match status" value="1"/>
</dbReference>
<dbReference type="GO" id="GO:0051536">
    <property type="term" value="F:iron-sulfur cluster binding"/>
    <property type="evidence" value="ECO:0007669"/>
    <property type="project" value="UniProtKB-KW"/>
</dbReference>
<evidence type="ECO:0000256" key="2">
    <source>
        <dbReference type="ARBA" id="ARBA00022723"/>
    </source>
</evidence>
<dbReference type="Pfam" id="PF01568">
    <property type="entry name" value="Molydop_binding"/>
    <property type="match status" value="1"/>
</dbReference>
<dbReference type="CDD" id="cd02759">
    <property type="entry name" value="MopB_Acetylene-hydratase"/>
    <property type="match status" value="1"/>
</dbReference>
<evidence type="ECO:0000256" key="3">
    <source>
        <dbReference type="ARBA" id="ARBA00023004"/>
    </source>
</evidence>
<dbReference type="SMART" id="SM00926">
    <property type="entry name" value="Molybdop_Fe4S4"/>
    <property type="match status" value="1"/>
</dbReference>
<accession>A0A842J8Y5</accession>
<keyword evidence="4" id="KW-0411">Iron-sulfur</keyword>
<dbReference type="InterPro" id="IPR006656">
    <property type="entry name" value="Mopterin_OxRdtase"/>
</dbReference>
<dbReference type="SUPFAM" id="SSF50692">
    <property type="entry name" value="ADC-like"/>
    <property type="match status" value="1"/>
</dbReference>
<dbReference type="CDD" id="cd02781">
    <property type="entry name" value="MopB_CT_Acetylene-hydratase"/>
    <property type="match status" value="1"/>
</dbReference>
<dbReference type="Gene3D" id="3.40.228.10">
    <property type="entry name" value="Dimethylsulfoxide Reductase, domain 2"/>
    <property type="match status" value="1"/>
</dbReference>
<dbReference type="Gene3D" id="2.20.25.90">
    <property type="entry name" value="ADC-like domains"/>
    <property type="match status" value="1"/>
</dbReference>
<dbReference type="Proteomes" id="UP000587396">
    <property type="component" value="Unassembled WGS sequence"/>
</dbReference>
<dbReference type="GO" id="GO:0043546">
    <property type="term" value="F:molybdopterin cofactor binding"/>
    <property type="evidence" value="ECO:0007669"/>
    <property type="project" value="InterPro"/>
</dbReference>
<dbReference type="InterPro" id="IPR037949">
    <property type="entry name" value="MopB_CT_Acetylene-hydratase"/>
</dbReference>
<dbReference type="PROSITE" id="PS51669">
    <property type="entry name" value="4FE4S_MOW_BIS_MGD"/>
    <property type="match status" value="1"/>
</dbReference>
<dbReference type="InterPro" id="IPR009010">
    <property type="entry name" value="Asp_de-COase-like_dom_sf"/>
</dbReference>
<evidence type="ECO:0000256" key="1">
    <source>
        <dbReference type="ARBA" id="ARBA00010312"/>
    </source>
</evidence>
<evidence type="ECO:0000313" key="6">
    <source>
        <dbReference type="EMBL" id="MBC2888197.1"/>
    </source>
</evidence>
<dbReference type="Pfam" id="PF00384">
    <property type="entry name" value="Molybdopterin"/>
    <property type="match status" value="1"/>
</dbReference>
<dbReference type="InterPro" id="IPR006657">
    <property type="entry name" value="MoPterin_dinucl-bd_dom"/>
</dbReference>